<accession>A0A0A9BD21</accession>
<organism evidence="2">
    <name type="scientific">Arundo donax</name>
    <name type="common">Giant reed</name>
    <name type="synonym">Donax arundinaceus</name>
    <dbReference type="NCBI Taxonomy" id="35708"/>
    <lineage>
        <taxon>Eukaryota</taxon>
        <taxon>Viridiplantae</taxon>
        <taxon>Streptophyta</taxon>
        <taxon>Embryophyta</taxon>
        <taxon>Tracheophyta</taxon>
        <taxon>Spermatophyta</taxon>
        <taxon>Magnoliopsida</taxon>
        <taxon>Liliopsida</taxon>
        <taxon>Poales</taxon>
        <taxon>Poaceae</taxon>
        <taxon>PACMAD clade</taxon>
        <taxon>Arundinoideae</taxon>
        <taxon>Arundineae</taxon>
        <taxon>Arundo</taxon>
    </lineage>
</organism>
<sequence>MEVVVSELHGAIESAGWRRGYTHRVVERVCRRVASWGQHVRNKRVRATKIECTEHSECSGAPDSCPLPLHSNSMNGTTLKQH</sequence>
<protein>
    <submittedName>
        <fullName evidence="2">Uncharacterized protein</fullName>
    </submittedName>
</protein>
<dbReference type="AlphaFoldDB" id="A0A0A9BD21"/>
<reference evidence="2" key="2">
    <citation type="journal article" date="2015" name="Data Brief">
        <title>Shoot transcriptome of the giant reed, Arundo donax.</title>
        <authorList>
            <person name="Barrero R.A."/>
            <person name="Guerrero F.D."/>
            <person name="Moolhuijzen P."/>
            <person name="Goolsby J.A."/>
            <person name="Tidwell J."/>
            <person name="Bellgard S.E."/>
            <person name="Bellgard M.I."/>
        </authorList>
    </citation>
    <scope>NUCLEOTIDE SEQUENCE</scope>
    <source>
        <tissue evidence="2">Shoot tissue taken approximately 20 cm above the soil surface</tissue>
    </source>
</reference>
<reference evidence="2" key="1">
    <citation type="submission" date="2014-09" db="EMBL/GenBank/DDBJ databases">
        <authorList>
            <person name="Magalhaes I.L.F."/>
            <person name="Oliveira U."/>
            <person name="Santos F.R."/>
            <person name="Vidigal T.H.D.A."/>
            <person name="Brescovit A.D."/>
            <person name="Santos A.J."/>
        </authorList>
    </citation>
    <scope>NUCLEOTIDE SEQUENCE</scope>
    <source>
        <tissue evidence="2">Shoot tissue taken approximately 20 cm above the soil surface</tissue>
    </source>
</reference>
<feature type="compositionally biased region" description="Polar residues" evidence="1">
    <location>
        <begin position="70"/>
        <end position="82"/>
    </location>
</feature>
<proteinExistence type="predicted"/>
<evidence type="ECO:0000313" key="2">
    <source>
        <dbReference type="EMBL" id="JAD61884.1"/>
    </source>
</evidence>
<feature type="region of interest" description="Disordered" evidence="1">
    <location>
        <begin position="60"/>
        <end position="82"/>
    </location>
</feature>
<dbReference type="EMBL" id="GBRH01236011">
    <property type="protein sequence ID" value="JAD61884.1"/>
    <property type="molecule type" value="Transcribed_RNA"/>
</dbReference>
<name>A0A0A9BD21_ARUDO</name>
<evidence type="ECO:0000256" key="1">
    <source>
        <dbReference type="SAM" id="MobiDB-lite"/>
    </source>
</evidence>